<comment type="caution">
    <text evidence="5">The sequence shown here is derived from an EMBL/GenBank/DDBJ whole genome shotgun (WGS) entry which is preliminary data.</text>
</comment>
<evidence type="ECO:0000313" key="6">
    <source>
        <dbReference type="Proteomes" id="UP000295560"/>
    </source>
</evidence>
<accession>A0A4R1HMZ7</accession>
<keyword evidence="6" id="KW-1185">Reference proteome</keyword>
<keyword evidence="3" id="KW-0238">DNA-binding</keyword>
<feature type="domain" description="Type I restriction modification DNA specificity" evidence="4">
    <location>
        <begin position="29"/>
        <end position="171"/>
    </location>
</feature>
<dbReference type="InterPro" id="IPR000055">
    <property type="entry name" value="Restrct_endonuc_typeI_TRD"/>
</dbReference>
<gene>
    <name evidence="5" type="ORF">EV378_5942</name>
</gene>
<evidence type="ECO:0000256" key="2">
    <source>
        <dbReference type="ARBA" id="ARBA00022747"/>
    </source>
</evidence>
<dbReference type="PANTHER" id="PTHR30408">
    <property type="entry name" value="TYPE-1 RESTRICTION ENZYME ECOKI SPECIFICITY PROTEIN"/>
    <property type="match status" value="1"/>
</dbReference>
<evidence type="ECO:0000313" key="5">
    <source>
        <dbReference type="EMBL" id="TCK21945.1"/>
    </source>
</evidence>
<dbReference type="GO" id="GO:0003677">
    <property type="term" value="F:DNA binding"/>
    <property type="evidence" value="ECO:0007669"/>
    <property type="project" value="UniProtKB-KW"/>
</dbReference>
<dbReference type="PANTHER" id="PTHR30408:SF12">
    <property type="entry name" value="TYPE I RESTRICTION ENZYME MJAVIII SPECIFICITY SUBUNIT"/>
    <property type="match status" value="1"/>
</dbReference>
<evidence type="ECO:0000259" key="4">
    <source>
        <dbReference type="Pfam" id="PF01420"/>
    </source>
</evidence>
<organism evidence="5 6">
    <name type="scientific">Pseudonocardia endophytica</name>
    <dbReference type="NCBI Taxonomy" id="401976"/>
    <lineage>
        <taxon>Bacteria</taxon>
        <taxon>Bacillati</taxon>
        <taxon>Actinomycetota</taxon>
        <taxon>Actinomycetes</taxon>
        <taxon>Pseudonocardiales</taxon>
        <taxon>Pseudonocardiaceae</taxon>
        <taxon>Pseudonocardia</taxon>
    </lineage>
</organism>
<evidence type="ECO:0000256" key="3">
    <source>
        <dbReference type="ARBA" id="ARBA00023125"/>
    </source>
</evidence>
<dbReference type="CDD" id="cd17256">
    <property type="entry name" value="RMtype1_S_EcoJA65PI-TRD1-CR1_like"/>
    <property type="match status" value="1"/>
</dbReference>
<keyword evidence="2" id="KW-0680">Restriction system</keyword>
<proteinExistence type="inferred from homology"/>
<dbReference type="GO" id="GO:0009307">
    <property type="term" value="P:DNA restriction-modification system"/>
    <property type="evidence" value="ECO:0007669"/>
    <property type="project" value="UniProtKB-KW"/>
</dbReference>
<protein>
    <submittedName>
        <fullName evidence="5">Type I restriction enzyme S subunit</fullName>
    </submittedName>
</protein>
<dbReference type="AlphaFoldDB" id="A0A4R1HMZ7"/>
<dbReference type="SUPFAM" id="SSF116734">
    <property type="entry name" value="DNA methylase specificity domain"/>
    <property type="match status" value="2"/>
</dbReference>
<reference evidence="5 6" key="1">
    <citation type="submission" date="2019-03" db="EMBL/GenBank/DDBJ databases">
        <title>Sequencing the genomes of 1000 actinobacteria strains.</title>
        <authorList>
            <person name="Klenk H.-P."/>
        </authorList>
    </citation>
    <scope>NUCLEOTIDE SEQUENCE [LARGE SCALE GENOMIC DNA]</scope>
    <source>
        <strain evidence="5 6">DSM 44969</strain>
    </source>
</reference>
<dbReference type="EMBL" id="SMFZ01000002">
    <property type="protein sequence ID" value="TCK21945.1"/>
    <property type="molecule type" value="Genomic_DNA"/>
</dbReference>
<dbReference type="InterPro" id="IPR044946">
    <property type="entry name" value="Restrct_endonuc_typeI_TRD_sf"/>
</dbReference>
<comment type="similarity">
    <text evidence="1">Belongs to the type-I restriction system S methylase family.</text>
</comment>
<dbReference type="Proteomes" id="UP000295560">
    <property type="component" value="Unassembled WGS sequence"/>
</dbReference>
<dbReference type="RefSeq" id="WP_165922543.1">
    <property type="nucleotide sequence ID" value="NZ_SMFZ01000002.1"/>
</dbReference>
<dbReference type="InterPro" id="IPR052021">
    <property type="entry name" value="Type-I_RS_S_subunit"/>
</dbReference>
<name>A0A4R1HMZ7_PSEEN</name>
<dbReference type="Gene3D" id="3.90.220.20">
    <property type="entry name" value="DNA methylase specificity domains"/>
    <property type="match status" value="2"/>
</dbReference>
<sequence length="388" mass="41530">MSGGWPTASLGDLLEDGALSYGIVQPGRDDPSGVPIVRVKDLSGGRIDGIGTLKVAREISERHSRTRLRGGELLLSVVGSVGETAVVPPALEGWNVARAIAVLRPSGVSAQWLRLVFESAKMRDYFSGVLNTTVQATLNLADIKRAKIPMPPADVRTAITDVIGALDDKITVNVRVVAAADALRLASVTAASVGGTVSPLSALARFVNGRAFTKNATGTGRVVVRIAELNSGVGGSTVYNDIEVVDDHLTRPGDLLFAWSGSLTVARWYREEAIVNQHIFKVVPEAGRPLWLVDYAVRTKLAEFKAVAADKATTMGHIQRHHLDEPVPVPPGENVEVLDVAMTSLWNRALAAERESLQLARTRDELLPLLMSGKVPVKDAEKVVEEVV</sequence>
<dbReference type="Pfam" id="PF01420">
    <property type="entry name" value="Methylase_S"/>
    <property type="match status" value="1"/>
</dbReference>
<evidence type="ECO:0000256" key="1">
    <source>
        <dbReference type="ARBA" id="ARBA00010923"/>
    </source>
</evidence>